<dbReference type="Gene3D" id="3.30.43.10">
    <property type="entry name" value="Uridine Diphospho-n-acetylenolpyruvylglucosamine Reductase, domain 2"/>
    <property type="match status" value="1"/>
</dbReference>
<protein>
    <submittedName>
        <fullName evidence="8">FAD-binding domain-containing protein</fullName>
    </submittedName>
</protein>
<dbReference type="EMBL" id="KZ857558">
    <property type="protein sequence ID" value="RDX40405.1"/>
    <property type="molecule type" value="Genomic_DNA"/>
</dbReference>
<evidence type="ECO:0000313" key="9">
    <source>
        <dbReference type="Proteomes" id="UP000256964"/>
    </source>
</evidence>
<dbReference type="PROSITE" id="PS00862">
    <property type="entry name" value="OX2_COVAL_FAD"/>
    <property type="match status" value="1"/>
</dbReference>
<evidence type="ECO:0000313" key="8">
    <source>
        <dbReference type="EMBL" id="RDX40405.1"/>
    </source>
</evidence>
<dbReference type="SUPFAM" id="SSF56176">
    <property type="entry name" value="FAD-binding/transporter-associated domain-like"/>
    <property type="match status" value="1"/>
</dbReference>
<organism evidence="8 9">
    <name type="scientific">Lentinus brumalis</name>
    <dbReference type="NCBI Taxonomy" id="2498619"/>
    <lineage>
        <taxon>Eukaryota</taxon>
        <taxon>Fungi</taxon>
        <taxon>Dikarya</taxon>
        <taxon>Basidiomycota</taxon>
        <taxon>Agaricomycotina</taxon>
        <taxon>Agaricomycetes</taxon>
        <taxon>Polyporales</taxon>
        <taxon>Polyporaceae</taxon>
        <taxon>Lentinus</taxon>
    </lineage>
</organism>
<reference evidence="8 9" key="1">
    <citation type="journal article" date="2018" name="Biotechnol. Biofuels">
        <title>Integrative visual omics of the white-rot fungus Polyporus brumalis exposes the biotechnological potential of its oxidative enzymes for delignifying raw plant biomass.</title>
        <authorList>
            <person name="Miyauchi S."/>
            <person name="Rancon A."/>
            <person name="Drula E."/>
            <person name="Hage H."/>
            <person name="Chaduli D."/>
            <person name="Favel A."/>
            <person name="Grisel S."/>
            <person name="Henrissat B."/>
            <person name="Herpoel-Gimbert I."/>
            <person name="Ruiz-Duenas F.J."/>
            <person name="Chevret D."/>
            <person name="Hainaut M."/>
            <person name="Lin J."/>
            <person name="Wang M."/>
            <person name="Pangilinan J."/>
            <person name="Lipzen A."/>
            <person name="Lesage-Meessen L."/>
            <person name="Navarro D."/>
            <person name="Riley R."/>
            <person name="Grigoriev I.V."/>
            <person name="Zhou S."/>
            <person name="Raouche S."/>
            <person name="Rosso M.N."/>
        </authorList>
    </citation>
    <scope>NUCLEOTIDE SEQUENCE [LARGE SCALE GENOMIC DNA]</scope>
    <source>
        <strain evidence="8 9">BRFM 1820</strain>
    </source>
</reference>
<accession>A0A371CJE2</accession>
<dbReference type="Gene3D" id="3.40.462.20">
    <property type="match status" value="1"/>
</dbReference>
<evidence type="ECO:0000259" key="7">
    <source>
        <dbReference type="PROSITE" id="PS51387"/>
    </source>
</evidence>
<dbReference type="InterPro" id="IPR012951">
    <property type="entry name" value="BBE"/>
</dbReference>
<feature type="domain" description="FAD-binding PCMH-type" evidence="7">
    <location>
        <begin position="65"/>
        <end position="238"/>
    </location>
</feature>
<dbReference type="GO" id="GO:0071949">
    <property type="term" value="F:FAD binding"/>
    <property type="evidence" value="ECO:0007669"/>
    <property type="project" value="InterPro"/>
</dbReference>
<dbReference type="Pfam" id="PF01565">
    <property type="entry name" value="FAD_binding_4"/>
    <property type="match status" value="1"/>
</dbReference>
<dbReference type="Proteomes" id="UP000256964">
    <property type="component" value="Unassembled WGS sequence"/>
</dbReference>
<dbReference type="InterPro" id="IPR016166">
    <property type="entry name" value="FAD-bd_PCMH"/>
</dbReference>
<sequence length="515" mass="55521">MHLYPTSLVLLYAVTTSLGAWTPLRSLVRRDNSTFLDCLERAGLDAVVEGATTYANDSKPFNLRFNYKPAAIVYPNNSTEVSAAVRCGAQNGVKVNARSGGHSYAAFALGGEDGHLTVSLDNLRHLSVNGSTNTATIGAGNRLGDVALYLWDNGKRAMAHGTCPFVGIGGHAGQGGFGLPSRAWGLFADQVTSIEIVTADGAILNASTTENADLFWAAMGAGSNFGIITKFTTVTHNALDSVAFAYTFINYTAEEASNGLLAWQKFANDSENPLDANLGLQLHIDPDSDAPSGISFSVSGSYYDADEAKLNATMATLLADLGTPDKTMTQTQHWIASVLYLAGIQNGSHALNTTIAPDERDHFYATSTFVSEQEPVGKPSTDALMQYFYGPGTNTTVGWFIIFDLYGGAKSAIKNVGADFNSFDARDALYSIQYYGSYSNSTISDADAITFIQGMKAALEGNQPNTTFKEYANYIDSTYSAEVAHQKYYPTHTERLTKLKDQYDPDRVFHNPQDF</sequence>
<proteinExistence type="inferred from homology"/>
<keyword evidence="3" id="KW-0285">Flavoprotein</keyword>
<keyword evidence="9" id="KW-1185">Reference proteome</keyword>
<dbReference type="AlphaFoldDB" id="A0A371CJE2"/>
<evidence type="ECO:0000256" key="2">
    <source>
        <dbReference type="ARBA" id="ARBA00005466"/>
    </source>
</evidence>
<evidence type="ECO:0000256" key="1">
    <source>
        <dbReference type="ARBA" id="ARBA00001974"/>
    </source>
</evidence>
<dbReference type="Pfam" id="PF08031">
    <property type="entry name" value="BBE"/>
    <property type="match status" value="1"/>
</dbReference>
<dbReference type="InterPro" id="IPR006093">
    <property type="entry name" value="Oxy_OxRdtase_FAD_BS"/>
</dbReference>
<dbReference type="STRING" id="139420.A0A371CJE2"/>
<comment type="similarity">
    <text evidence="2">Belongs to the oxygen-dependent FAD-linked oxidoreductase family.</text>
</comment>
<dbReference type="InterPro" id="IPR050416">
    <property type="entry name" value="FAD-linked_Oxidoreductase"/>
</dbReference>
<dbReference type="InterPro" id="IPR016167">
    <property type="entry name" value="FAD-bd_PCMH_sub1"/>
</dbReference>
<feature type="chain" id="PRO_5016884596" evidence="6">
    <location>
        <begin position="20"/>
        <end position="515"/>
    </location>
</feature>
<evidence type="ECO:0000256" key="5">
    <source>
        <dbReference type="ARBA" id="ARBA00023002"/>
    </source>
</evidence>
<dbReference type="InterPro" id="IPR006094">
    <property type="entry name" value="Oxid_FAD_bind_N"/>
</dbReference>
<dbReference type="OrthoDB" id="415825at2759"/>
<evidence type="ECO:0000256" key="6">
    <source>
        <dbReference type="SAM" id="SignalP"/>
    </source>
</evidence>
<comment type="cofactor">
    <cofactor evidence="1">
        <name>FAD</name>
        <dbReference type="ChEBI" id="CHEBI:57692"/>
    </cofactor>
</comment>
<keyword evidence="4" id="KW-0274">FAD</keyword>
<dbReference type="InterPro" id="IPR016169">
    <property type="entry name" value="FAD-bd_PCMH_sub2"/>
</dbReference>
<dbReference type="InterPro" id="IPR036318">
    <property type="entry name" value="FAD-bd_PCMH-like_sf"/>
</dbReference>
<keyword evidence="5" id="KW-0560">Oxidoreductase</keyword>
<keyword evidence="6" id="KW-0732">Signal</keyword>
<dbReference type="PANTHER" id="PTHR42973">
    <property type="entry name" value="BINDING OXIDOREDUCTASE, PUTATIVE (AFU_ORTHOLOGUE AFUA_1G17690)-RELATED"/>
    <property type="match status" value="1"/>
</dbReference>
<dbReference type="Gene3D" id="3.30.465.10">
    <property type="match status" value="1"/>
</dbReference>
<evidence type="ECO:0000256" key="4">
    <source>
        <dbReference type="ARBA" id="ARBA00022827"/>
    </source>
</evidence>
<dbReference type="PROSITE" id="PS51387">
    <property type="entry name" value="FAD_PCMH"/>
    <property type="match status" value="1"/>
</dbReference>
<name>A0A371CJE2_9APHY</name>
<evidence type="ECO:0000256" key="3">
    <source>
        <dbReference type="ARBA" id="ARBA00022630"/>
    </source>
</evidence>
<feature type="signal peptide" evidence="6">
    <location>
        <begin position="1"/>
        <end position="19"/>
    </location>
</feature>
<gene>
    <name evidence="8" type="ORF">OH76DRAFT_1490313</name>
</gene>
<dbReference type="PANTHER" id="PTHR42973:SF39">
    <property type="entry name" value="FAD-BINDING PCMH-TYPE DOMAIN-CONTAINING PROTEIN"/>
    <property type="match status" value="1"/>
</dbReference>
<dbReference type="GO" id="GO:0016491">
    <property type="term" value="F:oxidoreductase activity"/>
    <property type="evidence" value="ECO:0007669"/>
    <property type="project" value="UniProtKB-KW"/>
</dbReference>